<proteinExistence type="predicted"/>
<feature type="non-terminal residue" evidence="1">
    <location>
        <position position="1"/>
    </location>
</feature>
<name>A0A371ERA0_MUCPR</name>
<evidence type="ECO:0000313" key="2">
    <source>
        <dbReference type="Proteomes" id="UP000257109"/>
    </source>
</evidence>
<organism evidence="1 2">
    <name type="scientific">Mucuna pruriens</name>
    <name type="common">Velvet bean</name>
    <name type="synonym">Dolichos pruriens</name>
    <dbReference type="NCBI Taxonomy" id="157652"/>
    <lineage>
        <taxon>Eukaryota</taxon>
        <taxon>Viridiplantae</taxon>
        <taxon>Streptophyta</taxon>
        <taxon>Embryophyta</taxon>
        <taxon>Tracheophyta</taxon>
        <taxon>Spermatophyta</taxon>
        <taxon>Magnoliopsida</taxon>
        <taxon>eudicotyledons</taxon>
        <taxon>Gunneridae</taxon>
        <taxon>Pentapetalae</taxon>
        <taxon>rosids</taxon>
        <taxon>fabids</taxon>
        <taxon>Fabales</taxon>
        <taxon>Fabaceae</taxon>
        <taxon>Papilionoideae</taxon>
        <taxon>50 kb inversion clade</taxon>
        <taxon>NPAAA clade</taxon>
        <taxon>indigoferoid/millettioid clade</taxon>
        <taxon>Phaseoleae</taxon>
        <taxon>Mucuna</taxon>
    </lineage>
</organism>
<gene>
    <name evidence="1" type="ORF">CR513_52397</name>
</gene>
<sequence>MCGSCPYSLLSTFAGTSCSYCGNLMIKEMKLLEESKEKAAGSNGVFVKGDAMFMIFDDLTVLQNSPGNTIQQLLQLGYKDFSKMKEMSLNVGINEIFSILKQALTSKTPLSDVFLANGESKPMYCFSPYTGPHYGRWSVKIKVTVSKSQNKILFAEAEGDFVDFLFSFLTTPLGSIMKLRNGELSLGCIDNLYTSVKNLNSSWFIGSSNKFLLNPRVAQQFGCIKKPIRVQEEMRCWYEFGYDAGEMILKKKMQSDPTTMKNFEPRCFDGARESAVGFVKRPCLFIVWDDLHVTTMTTSSSISLLQKLNVPFDDFEEHLVDVVTDREALNLLGASLTSKAALTESLFSLLEKREEAITI</sequence>
<evidence type="ECO:0000313" key="1">
    <source>
        <dbReference type="EMBL" id="RDX68588.1"/>
    </source>
</evidence>
<comment type="caution">
    <text evidence="1">The sequence shown here is derived from an EMBL/GenBank/DDBJ whole genome shotgun (WGS) entry which is preliminary data.</text>
</comment>
<dbReference type="PANTHER" id="PTHR33103">
    <property type="entry name" value="OS01G0153900 PROTEIN"/>
    <property type="match status" value="1"/>
</dbReference>
<dbReference type="AlphaFoldDB" id="A0A371ERA0"/>
<dbReference type="Pfam" id="PF05056">
    <property type="entry name" value="DUF674"/>
    <property type="match status" value="1"/>
</dbReference>
<evidence type="ECO:0008006" key="3">
    <source>
        <dbReference type="Google" id="ProtNLM"/>
    </source>
</evidence>
<dbReference type="EMBL" id="QJKJ01012463">
    <property type="protein sequence ID" value="RDX68588.1"/>
    <property type="molecule type" value="Genomic_DNA"/>
</dbReference>
<dbReference type="Proteomes" id="UP000257109">
    <property type="component" value="Unassembled WGS sequence"/>
</dbReference>
<protein>
    <recommendedName>
        <fullName evidence="3">DUF674 family protein</fullName>
    </recommendedName>
</protein>
<keyword evidence="2" id="KW-1185">Reference proteome</keyword>
<dbReference type="OrthoDB" id="2014278at2759"/>
<dbReference type="PANTHER" id="PTHR33103:SF93">
    <property type="entry name" value="DUF674 FAMILY PROTEIN"/>
    <property type="match status" value="1"/>
</dbReference>
<dbReference type="InterPro" id="IPR007750">
    <property type="entry name" value="DUF674"/>
</dbReference>
<accession>A0A371ERA0</accession>
<dbReference type="STRING" id="157652.A0A371ERA0"/>
<reference evidence="1" key="1">
    <citation type="submission" date="2018-05" db="EMBL/GenBank/DDBJ databases">
        <title>Draft genome of Mucuna pruriens seed.</title>
        <authorList>
            <person name="Nnadi N.E."/>
            <person name="Vos R."/>
            <person name="Hasami M.H."/>
            <person name="Devisetty U.K."/>
            <person name="Aguiy J.C."/>
        </authorList>
    </citation>
    <scope>NUCLEOTIDE SEQUENCE [LARGE SCALE GENOMIC DNA]</scope>
    <source>
        <strain evidence="1">JCA_2017</strain>
    </source>
</reference>